<evidence type="ECO:0000256" key="3">
    <source>
        <dbReference type="ARBA" id="ARBA00022723"/>
    </source>
</evidence>
<organism evidence="10 11">
    <name type="scientific">Acidaminobacter hydrogenoformans DSM 2784</name>
    <dbReference type="NCBI Taxonomy" id="1120920"/>
    <lineage>
        <taxon>Bacteria</taxon>
        <taxon>Bacillati</taxon>
        <taxon>Bacillota</taxon>
        <taxon>Clostridia</taxon>
        <taxon>Peptostreptococcales</taxon>
        <taxon>Acidaminobacteraceae</taxon>
        <taxon>Acidaminobacter</taxon>
    </lineage>
</organism>
<keyword evidence="2 8" id="KW-0808">Transferase</keyword>
<dbReference type="Proteomes" id="UP000199208">
    <property type="component" value="Unassembled WGS sequence"/>
</dbReference>
<dbReference type="InterPro" id="IPR008278">
    <property type="entry name" value="4-PPantetheinyl_Trfase_dom"/>
</dbReference>
<name>A0A1G5S340_9FIRM</name>
<evidence type="ECO:0000256" key="7">
    <source>
        <dbReference type="ARBA" id="ARBA00023160"/>
    </source>
</evidence>
<accession>A0A1G5S340</accession>
<comment type="subcellular location">
    <subcellularLocation>
        <location evidence="8">Cytoplasm</location>
    </subcellularLocation>
</comment>
<dbReference type="InterPro" id="IPR037143">
    <property type="entry name" value="4-PPantetheinyl_Trfase_dom_sf"/>
</dbReference>
<dbReference type="InterPro" id="IPR002582">
    <property type="entry name" value="ACPS"/>
</dbReference>
<dbReference type="OrthoDB" id="517356at2"/>
<keyword evidence="3 8" id="KW-0479">Metal-binding</keyword>
<evidence type="ECO:0000256" key="6">
    <source>
        <dbReference type="ARBA" id="ARBA00023098"/>
    </source>
</evidence>
<dbReference type="InterPro" id="IPR004568">
    <property type="entry name" value="Ppantetheine-prot_Trfase_dom"/>
</dbReference>
<keyword evidence="8" id="KW-0963">Cytoplasm</keyword>
<dbReference type="HAMAP" id="MF_00101">
    <property type="entry name" value="AcpS"/>
    <property type="match status" value="1"/>
</dbReference>
<feature type="binding site" evidence="8">
    <location>
        <position position="8"/>
    </location>
    <ligand>
        <name>Mg(2+)</name>
        <dbReference type="ChEBI" id="CHEBI:18420"/>
    </ligand>
</feature>
<sequence>MLVGIGTDLIEIDRIRRAITRNERFLARVFTEEERIFFEARDMEAATIAANFAGKEAVLKVLGTGISGMSWKDIEVLRQSSGKPFIRLSGRAAAQAEQLGMGEILISLSHSKSHALAFAIGQRR</sequence>
<evidence type="ECO:0000256" key="8">
    <source>
        <dbReference type="HAMAP-Rule" id="MF_00101"/>
    </source>
</evidence>
<keyword evidence="7 8" id="KW-0275">Fatty acid biosynthesis</keyword>
<dbReference type="EC" id="2.7.8.7" evidence="8"/>
<dbReference type="AlphaFoldDB" id="A0A1G5S340"/>
<gene>
    <name evidence="8" type="primary">acpS</name>
    <name evidence="10" type="ORF">SAMN03080599_02452</name>
</gene>
<evidence type="ECO:0000313" key="11">
    <source>
        <dbReference type="Proteomes" id="UP000199208"/>
    </source>
</evidence>
<dbReference type="GO" id="GO:0000287">
    <property type="term" value="F:magnesium ion binding"/>
    <property type="evidence" value="ECO:0007669"/>
    <property type="project" value="UniProtKB-UniRule"/>
</dbReference>
<dbReference type="STRING" id="1120920.SAMN03080599_02452"/>
<evidence type="ECO:0000256" key="5">
    <source>
        <dbReference type="ARBA" id="ARBA00022842"/>
    </source>
</evidence>
<comment type="similarity">
    <text evidence="8">Belongs to the P-Pant transferase superfamily. AcpS family.</text>
</comment>
<evidence type="ECO:0000256" key="2">
    <source>
        <dbReference type="ARBA" id="ARBA00022679"/>
    </source>
</evidence>
<evidence type="ECO:0000259" key="9">
    <source>
        <dbReference type="Pfam" id="PF01648"/>
    </source>
</evidence>
<comment type="catalytic activity">
    <reaction evidence="8">
        <text>apo-[ACP] + CoA = holo-[ACP] + adenosine 3',5'-bisphosphate + H(+)</text>
        <dbReference type="Rhea" id="RHEA:12068"/>
        <dbReference type="Rhea" id="RHEA-COMP:9685"/>
        <dbReference type="Rhea" id="RHEA-COMP:9690"/>
        <dbReference type="ChEBI" id="CHEBI:15378"/>
        <dbReference type="ChEBI" id="CHEBI:29999"/>
        <dbReference type="ChEBI" id="CHEBI:57287"/>
        <dbReference type="ChEBI" id="CHEBI:58343"/>
        <dbReference type="ChEBI" id="CHEBI:64479"/>
        <dbReference type="EC" id="2.7.8.7"/>
    </reaction>
</comment>
<reference evidence="10 11" key="1">
    <citation type="submission" date="2016-10" db="EMBL/GenBank/DDBJ databases">
        <authorList>
            <person name="de Groot N.N."/>
        </authorList>
    </citation>
    <scope>NUCLEOTIDE SEQUENCE [LARGE SCALE GENOMIC DNA]</scope>
    <source>
        <strain evidence="10 11">DSM 2784</strain>
    </source>
</reference>
<evidence type="ECO:0000256" key="4">
    <source>
        <dbReference type="ARBA" id="ARBA00022832"/>
    </source>
</evidence>
<keyword evidence="11" id="KW-1185">Reference proteome</keyword>
<keyword evidence="1 8" id="KW-0444">Lipid biosynthesis</keyword>
<dbReference type="NCBIfam" id="TIGR00556">
    <property type="entry name" value="pantethn_trn"/>
    <property type="match status" value="1"/>
</dbReference>
<protein>
    <recommendedName>
        <fullName evidence="8">Holo-[acyl-carrier-protein] synthase</fullName>
        <shortName evidence="8">Holo-ACP synthase</shortName>
        <ecNumber evidence="8">2.7.8.7</ecNumber>
    </recommendedName>
    <alternativeName>
        <fullName evidence="8">4'-phosphopantetheinyl transferase AcpS</fullName>
    </alternativeName>
</protein>
<dbReference type="GO" id="GO:0005737">
    <property type="term" value="C:cytoplasm"/>
    <property type="evidence" value="ECO:0007669"/>
    <property type="project" value="UniProtKB-SubCell"/>
</dbReference>
<dbReference type="EMBL" id="FMWL01000014">
    <property type="protein sequence ID" value="SCZ80795.1"/>
    <property type="molecule type" value="Genomic_DNA"/>
</dbReference>
<keyword evidence="5 8" id="KW-0460">Magnesium</keyword>
<keyword evidence="4 8" id="KW-0276">Fatty acid metabolism</keyword>
<dbReference type="Gene3D" id="3.90.470.20">
    <property type="entry name" value="4'-phosphopantetheinyl transferase domain"/>
    <property type="match status" value="1"/>
</dbReference>
<dbReference type="Pfam" id="PF01648">
    <property type="entry name" value="ACPS"/>
    <property type="match status" value="1"/>
</dbReference>
<feature type="domain" description="4'-phosphopantetheinyl transferase" evidence="9">
    <location>
        <begin position="4"/>
        <end position="117"/>
    </location>
</feature>
<dbReference type="GO" id="GO:0008897">
    <property type="term" value="F:holo-[acyl-carrier-protein] synthase activity"/>
    <property type="evidence" value="ECO:0007669"/>
    <property type="project" value="UniProtKB-UniRule"/>
</dbReference>
<dbReference type="NCBIfam" id="TIGR00516">
    <property type="entry name" value="acpS"/>
    <property type="match status" value="1"/>
</dbReference>
<dbReference type="RefSeq" id="WP_092591916.1">
    <property type="nucleotide sequence ID" value="NZ_FMWL01000014.1"/>
</dbReference>
<feature type="binding site" evidence="8">
    <location>
        <position position="56"/>
    </location>
    <ligand>
        <name>Mg(2+)</name>
        <dbReference type="ChEBI" id="CHEBI:18420"/>
    </ligand>
</feature>
<evidence type="ECO:0000256" key="1">
    <source>
        <dbReference type="ARBA" id="ARBA00022516"/>
    </source>
</evidence>
<keyword evidence="6 8" id="KW-0443">Lipid metabolism</keyword>
<dbReference type="SUPFAM" id="SSF56214">
    <property type="entry name" value="4'-phosphopantetheinyl transferase"/>
    <property type="match status" value="1"/>
</dbReference>
<proteinExistence type="inferred from homology"/>
<comment type="function">
    <text evidence="8">Transfers the 4'-phosphopantetheine moiety from coenzyme A to a Ser of acyl-carrier-protein.</text>
</comment>
<comment type="cofactor">
    <cofactor evidence="8">
        <name>Mg(2+)</name>
        <dbReference type="ChEBI" id="CHEBI:18420"/>
    </cofactor>
</comment>
<dbReference type="GO" id="GO:0006633">
    <property type="term" value="P:fatty acid biosynthetic process"/>
    <property type="evidence" value="ECO:0007669"/>
    <property type="project" value="UniProtKB-UniRule"/>
</dbReference>
<evidence type="ECO:0000313" key="10">
    <source>
        <dbReference type="EMBL" id="SCZ80795.1"/>
    </source>
</evidence>